<evidence type="ECO:0000313" key="7">
    <source>
        <dbReference type="EMBL" id="RMJ01619.1"/>
    </source>
</evidence>
<dbReference type="AlphaFoldDB" id="A0A3M2R8V3"/>
<feature type="compositionally biased region" description="Low complexity" evidence="5">
    <location>
        <begin position="145"/>
        <end position="189"/>
    </location>
</feature>
<dbReference type="PANTHER" id="PTHR15549:SF30">
    <property type="entry name" value="MID2 DOMAIN-CONTAINING PROTEIN"/>
    <property type="match status" value="1"/>
</dbReference>
<accession>A0A3M2R8V3</accession>
<proteinExistence type="predicted"/>
<keyword evidence="2 6" id="KW-0812">Transmembrane</keyword>
<evidence type="ECO:0000256" key="6">
    <source>
        <dbReference type="SAM" id="Phobius"/>
    </source>
</evidence>
<dbReference type="STRING" id="2010991.A0A3M2R8V3"/>
<evidence type="ECO:0008006" key="9">
    <source>
        <dbReference type="Google" id="ProtNLM"/>
    </source>
</evidence>
<dbReference type="OrthoDB" id="3945612at2759"/>
<dbReference type="InterPro" id="IPR051694">
    <property type="entry name" value="Immunoregulatory_rcpt-like"/>
</dbReference>
<keyword evidence="3 6" id="KW-1133">Transmembrane helix</keyword>
<organism evidence="7 8">
    <name type="scientific">Fusarium kuroshium</name>
    <dbReference type="NCBI Taxonomy" id="2010991"/>
    <lineage>
        <taxon>Eukaryota</taxon>
        <taxon>Fungi</taxon>
        <taxon>Dikarya</taxon>
        <taxon>Ascomycota</taxon>
        <taxon>Pezizomycotina</taxon>
        <taxon>Sordariomycetes</taxon>
        <taxon>Hypocreomycetidae</taxon>
        <taxon>Hypocreales</taxon>
        <taxon>Nectriaceae</taxon>
        <taxon>Fusarium</taxon>
        <taxon>Fusarium solani species complex</taxon>
    </lineage>
</organism>
<dbReference type="PANTHER" id="PTHR15549">
    <property type="entry name" value="PAIRED IMMUNOGLOBULIN-LIKE TYPE 2 RECEPTOR"/>
    <property type="match status" value="1"/>
</dbReference>
<evidence type="ECO:0000256" key="1">
    <source>
        <dbReference type="ARBA" id="ARBA00004167"/>
    </source>
</evidence>
<dbReference type="GO" id="GO:0071944">
    <property type="term" value="C:cell periphery"/>
    <property type="evidence" value="ECO:0007669"/>
    <property type="project" value="UniProtKB-ARBA"/>
</dbReference>
<comment type="subcellular location">
    <subcellularLocation>
        <location evidence="1">Membrane</location>
        <topology evidence="1">Single-pass membrane protein</topology>
    </subcellularLocation>
</comment>
<keyword evidence="8" id="KW-1185">Reference proteome</keyword>
<evidence type="ECO:0000256" key="5">
    <source>
        <dbReference type="SAM" id="MobiDB-lite"/>
    </source>
</evidence>
<feature type="region of interest" description="Disordered" evidence="5">
    <location>
        <begin position="225"/>
        <end position="259"/>
    </location>
</feature>
<protein>
    <recommendedName>
        <fullName evidence="9">Mid2 domain-containing protein</fullName>
    </recommendedName>
</protein>
<feature type="region of interest" description="Disordered" evidence="5">
    <location>
        <begin position="145"/>
        <end position="190"/>
    </location>
</feature>
<sequence length="259" mass="27538">MSCLGGYPSLLFQFSSLLSSPSIFFRQSSPFRSVQSRNSQNLVLPRRKQLGGGCWNQGNAGEDNEVTKACSTAEDLKGWRCMRGSEECVRGGKINLCTLPRKEAENPLPEIGSSVLEEMYSSLSVSAPSETYLSFDPSALIAATQTSSSTATSTADPTTDSTTASTESTTADTASATEAATNTTEPESGLSGGAIGGIVAGVVVGVVLLGLAAWFLLRKKRRERVTKVDNPGETKSEADRRIQDRQTAELGSRELQELP</sequence>
<dbReference type="Proteomes" id="UP000277212">
    <property type="component" value="Unassembled WGS sequence"/>
</dbReference>
<gene>
    <name evidence="7" type="ORF">CDV36_015684</name>
</gene>
<dbReference type="GO" id="GO:0016020">
    <property type="term" value="C:membrane"/>
    <property type="evidence" value="ECO:0007669"/>
    <property type="project" value="UniProtKB-SubCell"/>
</dbReference>
<dbReference type="EMBL" id="NKUJ01000634">
    <property type="protein sequence ID" value="RMJ01619.1"/>
    <property type="molecule type" value="Genomic_DNA"/>
</dbReference>
<evidence type="ECO:0000256" key="2">
    <source>
        <dbReference type="ARBA" id="ARBA00022692"/>
    </source>
</evidence>
<evidence type="ECO:0000313" key="8">
    <source>
        <dbReference type="Proteomes" id="UP000277212"/>
    </source>
</evidence>
<comment type="caution">
    <text evidence="7">The sequence shown here is derived from an EMBL/GenBank/DDBJ whole genome shotgun (WGS) entry which is preliminary data.</text>
</comment>
<feature type="transmembrane region" description="Helical" evidence="6">
    <location>
        <begin position="194"/>
        <end position="217"/>
    </location>
</feature>
<reference evidence="7 8" key="1">
    <citation type="submission" date="2017-06" db="EMBL/GenBank/DDBJ databases">
        <title>Comparative genomic analysis of Ambrosia Fusariam Clade fungi.</title>
        <authorList>
            <person name="Stajich J.E."/>
            <person name="Carrillo J."/>
            <person name="Kijimoto T."/>
            <person name="Eskalen A."/>
            <person name="O'Donnell K."/>
            <person name="Kasson M."/>
        </authorList>
    </citation>
    <scope>NUCLEOTIDE SEQUENCE [LARGE SCALE GENOMIC DNA]</scope>
    <source>
        <strain evidence="7">UCR3666</strain>
    </source>
</reference>
<evidence type="ECO:0000256" key="3">
    <source>
        <dbReference type="ARBA" id="ARBA00022989"/>
    </source>
</evidence>
<evidence type="ECO:0000256" key="4">
    <source>
        <dbReference type="ARBA" id="ARBA00023136"/>
    </source>
</evidence>
<keyword evidence="4 6" id="KW-0472">Membrane</keyword>
<name>A0A3M2R8V3_9HYPO</name>